<dbReference type="Proteomes" id="UP000816034">
    <property type="component" value="Unassembled WGS sequence"/>
</dbReference>
<name>A0AA88KLQ7_NAELO</name>
<organism evidence="1 2">
    <name type="scientific">Naegleria lovaniensis</name>
    <name type="common">Amoeba</name>
    <dbReference type="NCBI Taxonomy" id="51637"/>
    <lineage>
        <taxon>Eukaryota</taxon>
        <taxon>Discoba</taxon>
        <taxon>Heterolobosea</taxon>
        <taxon>Tetramitia</taxon>
        <taxon>Eutetramitia</taxon>
        <taxon>Vahlkampfiidae</taxon>
        <taxon>Naegleria</taxon>
    </lineage>
</organism>
<evidence type="ECO:0000313" key="2">
    <source>
        <dbReference type="Proteomes" id="UP000816034"/>
    </source>
</evidence>
<proteinExistence type="predicted"/>
<gene>
    <name evidence="1" type="ORF">C9374_001953</name>
</gene>
<dbReference type="GeneID" id="68094409"/>
<dbReference type="AlphaFoldDB" id="A0AA88KLQ7"/>
<keyword evidence="2" id="KW-1185">Reference proteome</keyword>
<reference evidence="1 2" key="1">
    <citation type="journal article" date="2018" name="BMC Genomics">
        <title>The genome of Naegleria lovaniensis, the basis for a comparative approach to unravel pathogenicity factors of the human pathogenic amoeba N. fowleri.</title>
        <authorList>
            <person name="Liechti N."/>
            <person name="Schurch N."/>
            <person name="Bruggmann R."/>
            <person name="Wittwer M."/>
        </authorList>
    </citation>
    <scope>NUCLEOTIDE SEQUENCE [LARGE SCALE GENOMIC DNA]</scope>
    <source>
        <strain evidence="1 2">ATCC 30569</strain>
    </source>
</reference>
<sequence>MNSPASNSSDYPQNNNYFQTHSSTNITLSRPFRTLHTGIINDPDAVHLERKKPLRLELRKSFYENRNTFESITEASSNNLEKSTNSTTPQASTQSYPYTSILILDHVFHIAKLLQARHIHLKYVEQSGDTYIMFRTDQGLVPYSTIQNKHWIKYLLMHATGKEEYEKAGEGEFRLEVMTERDGRLDFTVNVVYIQGGVKLTLSFINV</sequence>
<evidence type="ECO:0000313" key="1">
    <source>
        <dbReference type="EMBL" id="KAG2386918.1"/>
    </source>
</evidence>
<dbReference type="RefSeq" id="XP_044550910.1">
    <property type="nucleotide sequence ID" value="XM_044691317.1"/>
</dbReference>
<protein>
    <submittedName>
        <fullName evidence="1">Uncharacterized protein</fullName>
    </submittedName>
</protein>
<accession>A0AA88KLQ7</accession>
<dbReference type="EMBL" id="PYSW02000014">
    <property type="protein sequence ID" value="KAG2386918.1"/>
    <property type="molecule type" value="Genomic_DNA"/>
</dbReference>
<comment type="caution">
    <text evidence="1">The sequence shown here is derived from an EMBL/GenBank/DDBJ whole genome shotgun (WGS) entry which is preliminary data.</text>
</comment>